<evidence type="ECO:0000256" key="4">
    <source>
        <dbReference type="ARBA" id="ARBA00023152"/>
    </source>
</evidence>
<accession>A0AA49Q4D3</accession>
<dbReference type="InterPro" id="IPR001672">
    <property type="entry name" value="G6P_Isomerase"/>
</dbReference>
<keyword evidence="10" id="KW-1185">Reference proteome</keyword>
<proteinExistence type="inferred from homology"/>
<dbReference type="GO" id="GO:0006096">
    <property type="term" value="P:glycolytic process"/>
    <property type="evidence" value="ECO:0007669"/>
    <property type="project" value="UniProtKB-UniRule"/>
</dbReference>
<evidence type="ECO:0000256" key="6">
    <source>
        <dbReference type="HAMAP-Rule" id="MF_00473"/>
    </source>
</evidence>
<keyword evidence="4 6" id="KW-0324">Glycolysis</keyword>
<dbReference type="InterPro" id="IPR035482">
    <property type="entry name" value="SIS_PGI_2"/>
</dbReference>
<dbReference type="Gene3D" id="3.40.50.10490">
    <property type="entry name" value="Glucose-6-phosphate isomerase like protein, domain 1"/>
    <property type="match status" value="2"/>
</dbReference>
<keyword evidence="3 6" id="KW-0963">Cytoplasm</keyword>
<dbReference type="Pfam" id="PF00342">
    <property type="entry name" value="PGI"/>
    <property type="match status" value="1"/>
</dbReference>
<name>A0AA49Q7C1_9BACT</name>
<dbReference type="GO" id="GO:0006094">
    <property type="term" value="P:gluconeogenesis"/>
    <property type="evidence" value="ECO:0007669"/>
    <property type="project" value="UniProtKB-UniRule"/>
</dbReference>
<reference evidence="9" key="1">
    <citation type="submission" date="2023-07" db="EMBL/GenBank/DDBJ databases">
        <authorList>
            <person name="Haufschild T."/>
            <person name="Kallscheuer N."/>
            <person name="Hammer J."/>
            <person name="Kohn T."/>
            <person name="Kabuu M."/>
            <person name="Jogler M."/>
            <person name="Wohfarth N."/>
            <person name="Heuer A."/>
            <person name="Rohde M."/>
            <person name="van Teeseling M.C.F."/>
            <person name="Jogler C."/>
        </authorList>
    </citation>
    <scope>NUCLEOTIDE SEQUENCE</scope>
    <source>
        <strain evidence="8">Strain 138</strain>
        <strain evidence="9">Strain 318</strain>
    </source>
</reference>
<organism evidence="9 10">
    <name type="scientific">Pseudogemmatithrix spongiicola</name>
    <dbReference type="NCBI Taxonomy" id="3062599"/>
    <lineage>
        <taxon>Bacteria</taxon>
        <taxon>Pseudomonadati</taxon>
        <taxon>Gemmatimonadota</taxon>
        <taxon>Gemmatimonadia</taxon>
        <taxon>Gemmatimonadales</taxon>
        <taxon>Gemmatimonadaceae</taxon>
        <taxon>Pseudogemmatithrix</taxon>
    </lineage>
</organism>
<protein>
    <recommendedName>
        <fullName evidence="6">Glucose-6-phosphate isomerase</fullName>
        <shortName evidence="6">GPI</shortName>
        <ecNumber evidence="6">5.3.1.9</ecNumber>
    </recommendedName>
    <alternativeName>
        <fullName evidence="6">Phosphoglucose isomerase</fullName>
        <shortName evidence="6">PGI</shortName>
    </alternativeName>
    <alternativeName>
        <fullName evidence="6">Phosphohexose isomerase</fullName>
        <shortName evidence="6">PHI</shortName>
    </alternativeName>
</protein>
<dbReference type="KEGG" id="pspc:Strain318_000879"/>
<evidence type="ECO:0000256" key="3">
    <source>
        <dbReference type="ARBA" id="ARBA00022490"/>
    </source>
</evidence>
<dbReference type="GO" id="GO:0051156">
    <property type="term" value="P:glucose 6-phosphate metabolic process"/>
    <property type="evidence" value="ECO:0007669"/>
    <property type="project" value="TreeGrafter"/>
</dbReference>
<evidence type="ECO:0000313" key="9">
    <source>
        <dbReference type="EMBL" id="WKW14534.1"/>
    </source>
</evidence>
<dbReference type="InterPro" id="IPR035476">
    <property type="entry name" value="SIS_PGI_1"/>
</dbReference>
<comment type="catalytic activity">
    <reaction evidence="6 7">
        <text>alpha-D-glucose 6-phosphate = beta-D-fructose 6-phosphate</text>
        <dbReference type="Rhea" id="RHEA:11816"/>
        <dbReference type="ChEBI" id="CHEBI:57634"/>
        <dbReference type="ChEBI" id="CHEBI:58225"/>
        <dbReference type="EC" id="5.3.1.9"/>
    </reaction>
</comment>
<feature type="active site" evidence="6">
    <location>
        <position position="429"/>
    </location>
</feature>
<dbReference type="GO" id="GO:0048029">
    <property type="term" value="F:monosaccharide binding"/>
    <property type="evidence" value="ECO:0007669"/>
    <property type="project" value="TreeGrafter"/>
</dbReference>
<feature type="active site" description="Proton donor" evidence="6">
    <location>
        <position position="289"/>
    </location>
</feature>
<dbReference type="CDD" id="cd05016">
    <property type="entry name" value="SIS_PGI_2"/>
    <property type="match status" value="1"/>
</dbReference>
<evidence type="ECO:0000313" key="10">
    <source>
        <dbReference type="Proteomes" id="UP001229955"/>
    </source>
</evidence>
<evidence type="ECO:0000313" key="8">
    <source>
        <dbReference type="EMBL" id="WKW11624.1"/>
    </source>
</evidence>
<dbReference type="Proteomes" id="UP001229955">
    <property type="component" value="Chromosome"/>
</dbReference>
<dbReference type="RefSeq" id="WP_367887322.1">
    <property type="nucleotide sequence ID" value="NZ_CP130612.1"/>
</dbReference>
<keyword evidence="5 6" id="KW-0413">Isomerase</keyword>
<dbReference type="CDD" id="cd05015">
    <property type="entry name" value="SIS_PGI_1"/>
    <property type="match status" value="1"/>
</dbReference>
<evidence type="ECO:0000256" key="1">
    <source>
        <dbReference type="ARBA" id="ARBA00006604"/>
    </source>
</evidence>
<evidence type="ECO:0000256" key="2">
    <source>
        <dbReference type="ARBA" id="ARBA00022432"/>
    </source>
</evidence>
<dbReference type="PROSITE" id="PS51463">
    <property type="entry name" value="P_GLUCOSE_ISOMERASE_3"/>
    <property type="match status" value="1"/>
</dbReference>
<dbReference type="FunFam" id="3.40.50.10490:FF:000016">
    <property type="entry name" value="Glucose-6-phosphate isomerase"/>
    <property type="match status" value="1"/>
</dbReference>
<accession>A0AA49Q7C1</accession>
<comment type="pathway">
    <text evidence="6">Carbohydrate biosynthesis; gluconeogenesis.</text>
</comment>
<dbReference type="EMBL" id="CP130612">
    <property type="protein sequence ID" value="WKW11624.1"/>
    <property type="molecule type" value="Genomic_DNA"/>
</dbReference>
<feature type="active site" evidence="6">
    <location>
        <position position="315"/>
    </location>
</feature>
<dbReference type="InterPro" id="IPR046348">
    <property type="entry name" value="SIS_dom_sf"/>
</dbReference>
<dbReference type="PANTHER" id="PTHR11469:SF1">
    <property type="entry name" value="GLUCOSE-6-PHOSPHATE ISOMERASE"/>
    <property type="match status" value="1"/>
</dbReference>
<dbReference type="PRINTS" id="PR00662">
    <property type="entry name" value="G6PISOMERASE"/>
</dbReference>
<comment type="similarity">
    <text evidence="1 6 7">Belongs to the GPI family.</text>
</comment>
<dbReference type="SUPFAM" id="SSF53697">
    <property type="entry name" value="SIS domain"/>
    <property type="match status" value="1"/>
</dbReference>
<comment type="function">
    <text evidence="6">Catalyzes the reversible isomerization of glucose-6-phosphate to fructose-6-phosphate.</text>
</comment>
<dbReference type="GO" id="GO:0004347">
    <property type="term" value="F:glucose-6-phosphate isomerase activity"/>
    <property type="evidence" value="ECO:0007669"/>
    <property type="project" value="UniProtKB-UniRule"/>
</dbReference>
<dbReference type="HAMAP" id="MF_00473">
    <property type="entry name" value="G6P_isomerase"/>
    <property type="match status" value="1"/>
</dbReference>
<dbReference type="AlphaFoldDB" id="A0AA49Q7C1"/>
<comment type="pathway">
    <text evidence="6 7">Carbohydrate degradation; glycolysis; D-glyceraldehyde 3-phosphate and glycerone phosphate from D-glucose: step 2/4.</text>
</comment>
<sequence length="460" mass="49439">MAIRLDVSGMLRRAVPTGPDAAALDALGPRLAAAVQAFEARVREGVLGFRDLEAQAGERARVLDWAATARRGLDDVVVLGIGGSALGAVCLRTALLPRDWNARSADQRDGRPRLHVLDNVDPRSVAGLLELLDLARTRVLVVSKSGSTAETMAQYLLLRDRLAAQGLSAREHLAFITDPDKGALRKVAAAEGIPAFEVPPNVGGRFSVLSPVGTVPAALFGLDVQALIDGAIAMRDRCTSAQLRENPALAFAALQWHAHETAGQGAHVLMPYSDALRDLGPWFVQLWAESLGKRTADGRHVGPTPIAAVGATDQHAQVQLFMEGPRDKTVTFVDVESHPDDLGIPHGDGAPADLAYLRGHTFGELLRTECRATAGALARGGRPTMTLRVSQVDAWHLGGLFMFFELATIYAAGLYGIDPLDQPGVELGKQLTYYQFGHPQWQGMREIWESLPASDPHWVL</sequence>
<evidence type="ECO:0000256" key="5">
    <source>
        <dbReference type="ARBA" id="ARBA00023235"/>
    </source>
</evidence>
<dbReference type="EC" id="5.3.1.9" evidence="6"/>
<gene>
    <name evidence="6" type="primary">pgi</name>
    <name evidence="8" type="ORF">Strain138_000879</name>
    <name evidence="9" type="ORF">Strain318_000879</name>
</gene>
<dbReference type="GO" id="GO:0097367">
    <property type="term" value="F:carbohydrate derivative binding"/>
    <property type="evidence" value="ECO:0007669"/>
    <property type="project" value="InterPro"/>
</dbReference>
<dbReference type="PANTHER" id="PTHR11469">
    <property type="entry name" value="GLUCOSE-6-PHOSPHATE ISOMERASE"/>
    <property type="match status" value="1"/>
</dbReference>
<dbReference type="EMBL" id="CP130613">
    <property type="protein sequence ID" value="WKW14534.1"/>
    <property type="molecule type" value="Genomic_DNA"/>
</dbReference>
<keyword evidence="2 6" id="KW-0312">Gluconeogenesis</keyword>
<evidence type="ECO:0000256" key="7">
    <source>
        <dbReference type="RuleBase" id="RU000612"/>
    </source>
</evidence>
<comment type="subcellular location">
    <subcellularLocation>
        <location evidence="6">Cytoplasm</location>
    </subcellularLocation>
</comment>
<dbReference type="GO" id="GO:0005829">
    <property type="term" value="C:cytosol"/>
    <property type="evidence" value="ECO:0007669"/>
    <property type="project" value="TreeGrafter"/>
</dbReference>